<dbReference type="NCBIfam" id="TIGR03696">
    <property type="entry name" value="Rhs_assc_core"/>
    <property type="match status" value="1"/>
</dbReference>
<proteinExistence type="predicted"/>
<name>A0ABY0ICF9_9BACT</name>
<reference evidence="2" key="1">
    <citation type="journal article" date="2019" name="Int. J. Syst. Evol. Microbiol.">
        <title>Halobacteriovorax valvorus sp. nov., a novel prokaryotic predator isolated from coastal seawater of China.</title>
        <authorList>
            <person name="Chen M.-X."/>
        </authorList>
    </citation>
    <scope>NUCLEOTIDE SEQUENCE [LARGE SCALE GENOMIC DNA]</scope>
    <source>
        <strain evidence="2">BL9</strain>
    </source>
</reference>
<protein>
    <submittedName>
        <fullName evidence="1">RHS repeat-associated core domain-containing protein</fullName>
    </submittedName>
</protein>
<accession>A0ABY0ICF9</accession>
<gene>
    <name evidence="1" type="ORF">DAY19_11675</name>
</gene>
<evidence type="ECO:0000313" key="1">
    <source>
        <dbReference type="EMBL" id="RZF20638.1"/>
    </source>
</evidence>
<evidence type="ECO:0000313" key="2">
    <source>
        <dbReference type="Proteomes" id="UP000443582"/>
    </source>
</evidence>
<organism evidence="1 2">
    <name type="scientific">Halobacteriovorax vibrionivorans</name>
    <dbReference type="NCBI Taxonomy" id="2152716"/>
    <lineage>
        <taxon>Bacteria</taxon>
        <taxon>Pseudomonadati</taxon>
        <taxon>Bdellovibrionota</taxon>
        <taxon>Bacteriovoracia</taxon>
        <taxon>Bacteriovoracales</taxon>
        <taxon>Halobacteriovoraceae</taxon>
        <taxon>Halobacteriovorax</taxon>
    </lineage>
</organism>
<dbReference type="EMBL" id="QDKL01000003">
    <property type="protein sequence ID" value="RZF20638.1"/>
    <property type="molecule type" value="Genomic_DNA"/>
</dbReference>
<dbReference type="Proteomes" id="UP000443582">
    <property type="component" value="Unassembled WGS sequence"/>
</dbReference>
<dbReference type="InterPro" id="IPR022385">
    <property type="entry name" value="Rhs_assc_core"/>
</dbReference>
<comment type="caution">
    <text evidence="1">The sequence shown here is derived from an EMBL/GenBank/DDBJ whole genome shotgun (WGS) entry which is preliminary data.</text>
</comment>
<sequence length="155" mass="17098">MVSLINHIHSCIRNRNYNPGLGRFMSEDPIGFEAGDFNFYRYVSNQPVRYTDPSGNVSPASLGVCGVALVAGGLYDYISNIKNALDLQKEYEAKLKKLEDEEKTCNPSRKDEILIEKAELLLEYEKAGLLNAAFTFLPGAGSYSAVGVCIASFLF</sequence>
<dbReference type="RefSeq" id="WP_115362651.1">
    <property type="nucleotide sequence ID" value="NZ_QDKL01000003.1"/>
</dbReference>
<dbReference type="Gene3D" id="2.180.10.10">
    <property type="entry name" value="RHS repeat-associated core"/>
    <property type="match status" value="1"/>
</dbReference>
<keyword evidence="2" id="KW-1185">Reference proteome</keyword>